<dbReference type="EC" id="3.4.21.71" evidence="10"/>
<keyword evidence="4" id="KW-0732">Signal</keyword>
<dbReference type="PANTHER" id="PTHR24257:SF19">
    <property type="entry name" value="CHYMOTRYPSIN-LIKE ELASTASE FAMILY MEMBER 2B"/>
    <property type="match status" value="1"/>
</dbReference>
<dbReference type="PROSITE" id="PS50240">
    <property type="entry name" value="TRYPSIN_DOM"/>
    <property type="match status" value="1"/>
</dbReference>
<dbReference type="SUPFAM" id="SSF50494">
    <property type="entry name" value="Trypsin-like serine proteases"/>
    <property type="match status" value="1"/>
</dbReference>
<dbReference type="InterPro" id="IPR009003">
    <property type="entry name" value="Peptidase_S1_PA"/>
</dbReference>
<dbReference type="PRINTS" id="PR00722">
    <property type="entry name" value="CHYMOTRYPSIN"/>
</dbReference>
<dbReference type="PANTHER" id="PTHR24257">
    <property type="entry name" value="CHYMOTRYPSIN-LIKE ELASTASE FAMILY MEMBER"/>
    <property type="match status" value="1"/>
</dbReference>
<dbReference type="InterPro" id="IPR033116">
    <property type="entry name" value="TRYPSIN_SER"/>
</dbReference>
<dbReference type="Gene3D" id="2.40.10.10">
    <property type="entry name" value="Trypsin-like serine proteases"/>
    <property type="match status" value="2"/>
</dbReference>
<evidence type="ECO:0000259" key="11">
    <source>
        <dbReference type="PROSITE" id="PS50240"/>
    </source>
</evidence>
<evidence type="ECO:0000256" key="6">
    <source>
        <dbReference type="ARBA" id="ARBA00022825"/>
    </source>
</evidence>
<evidence type="ECO:0000256" key="1">
    <source>
        <dbReference type="ARBA" id="ARBA00004613"/>
    </source>
</evidence>
<protein>
    <recommendedName>
        <fullName evidence="10">pancreatic elastase II</fullName>
        <ecNumber evidence="10">3.4.21.71</ecNumber>
    </recommendedName>
</protein>
<evidence type="ECO:0000256" key="4">
    <source>
        <dbReference type="ARBA" id="ARBA00022729"/>
    </source>
</evidence>
<comment type="catalytic activity">
    <reaction evidence="9">
        <text>Preferential cleavage: Leu-|-Xaa, Met-|-Xaa and Phe-|-Xaa. Hydrolyzes elastin.</text>
        <dbReference type="EC" id="3.4.21.71"/>
    </reaction>
</comment>
<evidence type="ECO:0000256" key="7">
    <source>
        <dbReference type="ARBA" id="ARBA00023145"/>
    </source>
</evidence>
<dbReference type="FunFam" id="2.40.10.10:FF:000017">
    <property type="entry name" value="Chymotrypsin-like elastase family member 1"/>
    <property type="match status" value="1"/>
</dbReference>
<comment type="subcellular location">
    <subcellularLocation>
        <location evidence="1">Secreted</location>
    </subcellularLocation>
</comment>
<keyword evidence="5" id="KW-0378">Hydrolase</keyword>
<dbReference type="GO" id="GO:0004252">
    <property type="term" value="F:serine-type endopeptidase activity"/>
    <property type="evidence" value="ECO:0007669"/>
    <property type="project" value="UniProtKB-EC"/>
</dbReference>
<evidence type="ECO:0000256" key="5">
    <source>
        <dbReference type="ARBA" id="ARBA00022801"/>
    </source>
</evidence>
<gene>
    <name evidence="12" type="ORF">KC01_LOCUS33119</name>
</gene>
<evidence type="ECO:0000256" key="2">
    <source>
        <dbReference type="ARBA" id="ARBA00022525"/>
    </source>
</evidence>
<evidence type="ECO:0000256" key="10">
    <source>
        <dbReference type="ARBA" id="ARBA00038991"/>
    </source>
</evidence>
<keyword evidence="2" id="KW-0964">Secreted</keyword>
<accession>A0AAV2LXL2</accession>
<dbReference type="InterPro" id="IPR001314">
    <property type="entry name" value="Peptidase_S1A"/>
</dbReference>
<dbReference type="SMART" id="SM00020">
    <property type="entry name" value="Tryp_SPc"/>
    <property type="match status" value="1"/>
</dbReference>
<dbReference type="GO" id="GO:0006508">
    <property type="term" value="P:proteolysis"/>
    <property type="evidence" value="ECO:0007669"/>
    <property type="project" value="UniProtKB-KW"/>
</dbReference>
<evidence type="ECO:0000256" key="9">
    <source>
        <dbReference type="ARBA" id="ARBA00036026"/>
    </source>
</evidence>
<proteinExistence type="predicted"/>
<keyword evidence="6" id="KW-0720">Serine protease</keyword>
<dbReference type="InterPro" id="IPR043504">
    <property type="entry name" value="Peptidase_S1_PA_chymotrypsin"/>
</dbReference>
<keyword evidence="7" id="KW-0865">Zymogen</keyword>
<evidence type="ECO:0000256" key="3">
    <source>
        <dbReference type="ARBA" id="ARBA00022670"/>
    </source>
</evidence>
<dbReference type="Pfam" id="PF00089">
    <property type="entry name" value="Trypsin"/>
    <property type="match status" value="1"/>
</dbReference>
<organism evidence="12 13">
    <name type="scientific">Knipowitschia caucasica</name>
    <name type="common">Caucasian dwarf goby</name>
    <name type="synonym">Pomatoschistus caucasicus</name>
    <dbReference type="NCBI Taxonomy" id="637954"/>
    <lineage>
        <taxon>Eukaryota</taxon>
        <taxon>Metazoa</taxon>
        <taxon>Chordata</taxon>
        <taxon>Craniata</taxon>
        <taxon>Vertebrata</taxon>
        <taxon>Euteleostomi</taxon>
        <taxon>Actinopterygii</taxon>
        <taxon>Neopterygii</taxon>
        <taxon>Teleostei</taxon>
        <taxon>Neoteleostei</taxon>
        <taxon>Acanthomorphata</taxon>
        <taxon>Gobiaria</taxon>
        <taxon>Gobiiformes</taxon>
        <taxon>Gobioidei</taxon>
        <taxon>Gobiidae</taxon>
        <taxon>Gobiinae</taxon>
        <taxon>Knipowitschia</taxon>
    </lineage>
</organism>
<evidence type="ECO:0000313" key="12">
    <source>
        <dbReference type="EMBL" id="CAL1605809.1"/>
    </source>
</evidence>
<dbReference type="CDD" id="cd00190">
    <property type="entry name" value="Tryp_SPc"/>
    <property type="match status" value="1"/>
</dbReference>
<keyword evidence="8" id="KW-1015">Disulfide bond</keyword>
<reference evidence="12 13" key="1">
    <citation type="submission" date="2024-04" db="EMBL/GenBank/DDBJ databases">
        <authorList>
            <person name="Waldvogel A.-M."/>
            <person name="Schoenle A."/>
        </authorList>
    </citation>
    <scope>NUCLEOTIDE SEQUENCE [LARGE SCALE GENOMIC DNA]</scope>
</reference>
<dbReference type="AlphaFoldDB" id="A0AAV2LXL2"/>
<evidence type="ECO:0000313" key="13">
    <source>
        <dbReference type="Proteomes" id="UP001497482"/>
    </source>
</evidence>
<evidence type="ECO:0000256" key="8">
    <source>
        <dbReference type="ARBA" id="ARBA00023157"/>
    </source>
</evidence>
<dbReference type="Proteomes" id="UP001497482">
    <property type="component" value="Chromosome 5"/>
</dbReference>
<feature type="domain" description="Peptidase S1" evidence="11">
    <location>
        <begin position="1"/>
        <end position="195"/>
    </location>
</feature>
<dbReference type="EMBL" id="OZ035827">
    <property type="protein sequence ID" value="CAL1605809.1"/>
    <property type="molecule type" value="Genomic_DNA"/>
</dbReference>
<keyword evidence="3" id="KW-0645">Protease</keyword>
<sequence length="197" mass="21305">MRRSNNVSGYSYRVQLGKHSLENSEEKGSLTLGLSKIVKHPAYNSHVTRNDIALLKLENPVTFSDTIRPACLPQEGAVLPHGAPCYVTGWGRLATEGPGAVTLQQALLPVVSFEVCSQDDWWSFLLTRDMVCAGDGVRSSCMGDSGGPLNCQSSDGSWAVHGVVSFGSSECNAVQKPSVFTRVSAYNQWISSTMTKY</sequence>
<dbReference type="InterPro" id="IPR001254">
    <property type="entry name" value="Trypsin_dom"/>
</dbReference>
<keyword evidence="13" id="KW-1185">Reference proteome</keyword>
<dbReference type="PROSITE" id="PS00135">
    <property type="entry name" value="TRYPSIN_SER"/>
    <property type="match status" value="1"/>
</dbReference>
<dbReference type="GO" id="GO:0005615">
    <property type="term" value="C:extracellular space"/>
    <property type="evidence" value="ECO:0007669"/>
    <property type="project" value="TreeGrafter"/>
</dbReference>
<name>A0AAV2LXL2_KNICA</name>
<dbReference type="InterPro" id="IPR050850">
    <property type="entry name" value="Peptidase_S1_Elastase_sf"/>
</dbReference>